<comment type="similarity">
    <text evidence="7">Belongs to the DEAD box helicase family.</text>
</comment>
<accession>A0AAV1L0U2</accession>
<dbReference type="GO" id="GO:0016787">
    <property type="term" value="F:hydrolase activity"/>
    <property type="evidence" value="ECO:0007669"/>
    <property type="project" value="UniProtKB-KW"/>
</dbReference>
<evidence type="ECO:0000256" key="2">
    <source>
        <dbReference type="ARBA" id="ARBA00022741"/>
    </source>
</evidence>
<dbReference type="Gene3D" id="3.40.50.300">
    <property type="entry name" value="P-loop containing nucleotide triphosphate hydrolases"/>
    <property type="match status" value="2"/>
</dbReference>
<feature type="short sequence motif" description="Q motif" evidence="6">
    <location>
        <begin position="7"/>
        <end position="35"/>
    </location>
</feature>
<dbReference type="Pfam" id="PF00270">
    <property type="entry name" value="DEAD"/>
    <property type="match status" value="1"/>
</dbReference>
<dbReference type="Pfam" id="PF00271">
    <property type="entry name" value="Helicase_C"/>
    <property type="match status" value="1"/>
</dbReference>
<evidence type="ECO:0000259" key="10">
    <source>
        <dbReference type="PROSITE" id="PS51192"/>
    </source>
</evidence>
<sequence>MNEHDMKEFAELGVKTWLIKQLFTLGIKTPTPIQKSCIPNILAGDDCIGAAKTGSGKTFAFALPILQNLAEDPYGIFALVLTPTHELAYQIADQFSILGKPLNLRVCIVTGGSDQMEESLKLAKKPHVVVAMPGRLADHITGCDTFSLKKIKYLVLDEADRLFSESFKEDLETIFSVLPQKRQNLLFSATITEDVKESKLLQLNKDNLITWSETDTQLTVSTLDQRYVVCPAYARDVYLVQTLRKYRETKPSAHVIVFTDTKKECQVLSMMLNAIGMDNVCLHGFMRQRERAAALAQFRSNLKCTLLATNVAARGLDIPSVHLVINHKLPLEPKEYIHRVGRTARAGRTGMAISLITPYDILRLGEIEDQIKTKLSEYKIDDDEAVKVFTTVSVTRREQEAQLDNEEFEQRKKNYRIKRWIMAGVDPDLMEQGLEEMRRKKIKAAKKAKLAKIKQIQAEIKNTKEDALDDSRLQPPTIENIDDSIKEGLKKVNKTLMKKDDRFKNVIGKISKIKRKAENVNQKSVEENETKKMKKKKKKLISVK</sequence>
<dbReference type="InterPro" id="IPR014014">
    <property type="entry name" value="RNA_helicase_DEAD_Q_motif"/>
</dbReference>
<dbReference type="SUPFAM" id="SSF52540">
    <property type="entry name" value="P-loop containing nucleoside triphosphate hydrolases"/>
    <property type="match status" value="1"/>
</dbReference>
<dbReference type="PROSITE" id="PS51192">
    <property type="entry name" value="HELICASE_ATP_BIND_1"/>
    <property type="match status" value="1"/>
</dbReference>
<evidence type="ECO:0000256" key="4">
    <source>
        <dbReference type="ARBA" id="ARBA00022806"/>
    </source>
</evidence>
<dbReference type="PANTHER" id="PTHR47959">
    <property type="entry name" value="ATP-DEPENDENT RNA HELICASE RHLE-RELATED"/>
    <property type="match status" value="1"/>
</dbReference>
<evidence type="ECO:0000256" key="3">
    <source>
        <dbReference type="ARBA" id="ARBA00022801"/>
    </source>
</evidence>
<keyword evidence="3 7" id="KW-0378">Hydrolase</keyword>
<evidence type="ECO:0000313" key="13">
    <source>
        <dbReference type="EMBL" id="CAK1588971.1"/>
    </source>
</evidence>
<dbReference type="InterPro" id="IPR001650">
    <property type="entry name" value="Helicase_C-like"/>
</dbReference>
<keyword evidence="4 7" id="KW-0347">Helicase</keyword>
<evidence type="ECO:0000256" key="1">
    <source>
        <dbReference type="ARBA" id="ARBA00012552"/>
    </source>
</evidence>
<dbReference type="PANTHER" id="PTHR47959:SF24">
    <property type="entry name" value="ATP-DEPENDENT RNA HELICASE"/>
    <property type="match status" value="1"/>
</dbReference>
<keyword evidence="14" id="KW-1185">Reference proteome</keyword>
<evidence type="ECO:0000256" key="5">
    <source>
        <dbReference type="ARBA" id="ARBA00022840"/>
    </source>
</evidence>
<dbReference type="EMBL" id="CAVLGL010000083">
    <property type="protein sequence ID" value="CAK1588971.1"/>
    <property type="molecule type" value="Genomic_DNA"/>
</dbReference>
<dbReference type="InterPro" id="IPR000629">
    <property type="entry name" value="RNA-helicase_DEAD-box_CS"/>
</dbReference>
<evidence type="ECO:0000313" key="14">
    <source>
        <dbReference type="Proteomes" id="UP001314205"/>
    </source>
</evidence>
<evidence type="ECO:0000256" key="6">
    <source>
        <dbReference type="PROSITE-ProRule" id="PRU00552"/>
    </source>
</evidence>
<dbReference type="PROSITE" id="PS00039">
    <property type="entry name" value="DEAD_ATP_HELICASE"/>
    <property type="match status" value="1"/>
</dbReference>
<dbReference type="InterPro" id="IPR014001">
    <property type="entry name" value="Helicase_ATP-bd"/>
</dbReference>
<evidence type="ECO:0000259" key="11">
    <source>
        <dbReference type="PROSITE" id="PS51194"/>
    </source>
</evidence>
<dbReference type="Proteomes" id="UP001314205">
    <property type="component" value="Unassembled WGS sequence"/>
</dbReference>
<reference evidence="13 14" key="1">
    <citation type="submission" date="2023-11" db="EMBL/GenBank/DDBJ databases">
        <authorList>
            <person name="Hedman E."/>
            <person name="Englund M."/>
            <person name="Stromberg M."/>
            <person name="Nyberg Akerstrom W."/>
            <person name="Nylinder S."/>
            <person name="Jareborg N."/>
            <person name="Kallberg Y."/>
            <person name="Kronander E."/>
        </authorList>
    </citation>
    <scope>NUCLEOTIDE SEQUENCE [LARGE SCALE GENOMIC DNA]</scope>
</reference>
<comment type="caution">
    <text evidence="13">The sequence shown here is derived from an EMBL/GenBank/DDBJ whole genome shotgun (WGS) entry which is preliminary data.</text>
</comment>
<evidence type="ECO:0000256" key="8">
    <source>
        <dbReference type="SAM" id="Coils"/>
    </source>
</evidence>
<evidence type="ECO:0000256" key="7">
    <source>
        <dbReference type="RuleBase" id="RU000492"/>
    </source>
</evidence>
<dbReference type="PROSITE" id="PS51195">
    <property type="entry name" value="Q_MOTIF"/>
    <property type="match status" value="1"/>
</dbReference>
<dbReference type="InterPro" id="IPR027417">
    <property type="entry name" value="P-loop_NTPase"/>
</dbReference>
<keyword evidence="5 7" id="KW-0067">ATP-binding</keyword>
<dbReference type="EC" id="3.6.4.13" evidence="1"/>
<organism evidence="13 14">
    <name type="scientific">Parnassius mnemosyne</name>
    <name type="common">clouded apollo</name>
    <dbReference type="NCBI Taxonomy" id="213953"/>
    <lineage>
        <taxon>Eukaryota</taxon>
        <taxon>Metazoa</taxon>
        <taxon>Ecdysozoa</taxon>
        <taxon>Arthropoda</taxon>
        <taxon>Hexapoda</taxon>
        <taxon>Insecta</taxon>
        <taxon>Pterygota</taxon>
        <taxon>Neoptera</taxon>
        <taxon>Endopterygota</taxon>
        <taxon>Lepidoptera</taxon>
        <taxon>Glossata</taxon>
        <taxon>Ditrysia</taxon>
        <taxon>Papilionoidea</taxon>
        <taxon>Papilionidae</taxon>
        <taxon>Parnassiinae</taxon>
        <taxon>Parnassini</taxon>
        <taxon>Parnassius</taxon>
        <taxon>Driopa</taxon>
    </lineage>
</organism>
<dbReference type="GO" id="GO:0003676">
    <property type="term" value="F:nucleic acid binding"/>
    <property type="evidence" value="ECO:0007669"/>
    <property type="project" value="InterPro"/>
</dbReference>
<dbReference type="InterPro" id="IPR050079">
    <property type="entry name" value="DEAD_box_RNA_helicase"/>
</dbReference>
<evidence type="ECO:0000259" key="12">
    <source>
        <dbReference type="PROSITE" id="PS51195"/>
    </source>
</evidence>
<feature type="domain" description="Helicase ATP-binding" evidence="10">
    <location>
        <begin position="38"/>
        <end position="209"/>
    </location>
</feature>
<evidence type="ECO:0000256" key="9">
    <source>
        <dbReference type="SAM" id="MobiDB-lite"/>
    </source>
</evidence>
<dbReference type="InterPro" id="IPR011545">
    <property type="entry name" value="DEAD/DEAH_box_helicase_dom"/>
</dbReference>
<keyword evidence="2 7" id="KW-0547">Nucleotide-binding</keyword>
<dbReference type="PROSITE" id="PS51194">
    <property type="entry name" value="HELICASE_CTER"/>
    <property type="match status" value="1"/>
</dbReference>
<dbReference type="SMART" id="SM00487">
    <property type="entry name" value="DEXDc"/>
    <property type="match status" value="1"/>
</dbReference>
<protein>
    <recommendedName>
        <fullName evidence="1">RNA helicase</fullName>
        <ecNumber evidence="1">3.6.4.13</ecNumber>
    </recommendedName>
</protein>
<name>A0AAV1L0U2_9NEOP</name>
<proteinExistence type="inferred from homology"/>
<dbReference type="GO" id="GO:0005829">
    <property type="term" value="C:cytosol"/>
    <property type="evidence" value="ECO:0007669"/>
    <property type="project" value="TreeGrafter"/>
</dbReference>
<dbReference type="GO" id="GO:0005524">
    <property type="term" value="F:ATP binding"/>
    <property type="evidence" value="ECO:0007669"/>
    <property type="project" value="UniProtKB-KW"/>
</dbReference>
<dbReference type="GO" id="GO:0010468">
    <property type="term" value="P:regulation of gene expression"/>
    <property type="evidence" value="ECO:0007669"/>
    <property type="project" value="UniProtKB-ARBA"/>
</dbReference>
<feature type="domain" description="Helicase C-terminal" evidence="11">
    <location>
        <begin position="238"/>
        <end position="386"/>
    </location>
</feature>
<keyword evidence="8" id="KW-0175">Coiled coil</keyword>
<feature type="coiled-coil region" evidence="8">
    <location>
        <begin position="398"/>
        <end position="466"/>
    </location>
</feature>
<dbReference type="GO" id="GO:0003724">
    <property type="term" value="F:RNA helicase activity"/>
    <property type="evidence" value="ECO:0007669"/>
    <property type="project" value="UniProtKB-EC"/>
</dbReference>
<dbReference type="SMART" id="SM00490">
    <property type="entry name" value="HELICc"/>
    <property type="match status" value="1"/>
</dbReference>
<dbReference type="CDD" id="cd18787">
    <property type="entry name" value="SF2_C_DEAD"/>
    <property type="match status" value="1"/>
</dbReference>
<feature type="region of interest" description="Disordered" evidence="9">
    <location>
        <begin position="517"/>
        <end position="544"/>
    </location>
</feature>
<dbReference type="AlphaFoldDB" id="A0AAV1L0U2"/>
<dbReference type="CDD" id="cd17955">
    <property type="entry name" value="DEADc_DDX49"/>
    <property type="match status" value="1"/>
</dbReference>
<gene>
    <name evidence="13" type="ORF">PARMNEM_LOCUS9540</name>
</gene>
<feature type="compositionally biased region" description="Basic residues" evidence="9">
    <location>
        <begin position="532"/>
        <end position="544"/>
    </location>
</feature>
<feature type="domain" description="DEAD-box RNA helicase Q" evidence="12">
    <location>
        <begin position="7"/>
        <end position="35"/>
    </location>
</feature>